<evidence type="ECO:0000256" key="1">
    <source>
        <dbReference type="SAM" id="SignalP"/>
    </source>
</evidence>
<reference evidence="2" key="1">
    <citation type="submission" date="2025-08" db="UniProtKB">
        <authorList>
            <consortium name="Ensembl"/>
        </authorList>
    </citation>
    <scope>IDENTIFICATION</scope>
</reference>
<evidence type="ECO:0000313" key="2">
    <source>
        <dbReference type="Ensembl" id="ENSPCEP00000023810.1"/>
    </source>
</evidence>
<dbReference type="PANTHER" id="PTHR45710:SF35">
    <property type="entry name" value="C-TYPE LECTIN DOMAIN FAMILY 2 MEMBER D"/>
    <property type="match status" value="1"/>
</dbReference>
<evidence type="ECO:0008006" key="4">
    <source>
        <dbReference type="Google" id="ProtNLM"/>
    </source>
</evidence>
<name>A0A8C8SSA8_9SAUR</name>
<dbReference type="InterPro" id="IPR016186">
    <property type="entry name" value="C-type_lectin-like/link_sf"/>
</dbReference>
<evidence type="ECO:0000313" key="3">
    <source>
        <dbReference type="Proteomes" id="UP000694393"/>
    </source>
</evidence>
<reference evidence="2" key="2">
    <citation type="submission" date="2025-09" db="UniProtKB">
        <authorList>
            <consortium name="Ensembl"/>
        </authorList>
    </citation>
    <scope>IDENTIFICATION</scope>
</reference>
<feature type="chain" id="PRO_5034798862" description="C-type lectin domain-containing protein" evidence="1">
    <location>
        <begin position="27"/>
        <end position="155"/>
    </location>
</feature>
<keyword evidence="1" id="KW-0732">Signal</keyword>
<dbReference type="InterPro" id="IPR050828">
    <property type="entry name" value="C-type_lectin/matrix_domain"/>
</dbReference>
<dbReference type="Ensembl" id="ENSPCET00000024606.1">
    <property type="protein sequence ID" value="ENSPCEP00000023810.1"/>
    <property type="gene ID" value="ENSPCEG00000018031.1"/>
</dbReference>
<proteinExistence type="predicted"/>
<protein>
    <recommendedName>
        <fullName evidence="4">C-type lectin domain-containing protein</fullName>
    </recommendedName>
</protein>
<sequence length="155" mass="17438">MECAWVSRYLVHIICLVMFMQHLSSSCQLFMTYLCSAMPYTGPVPTTLAKSSSTCPMCPDGWVGYQRKCYYFSETEGNWSYCQSSCSSPDASLVWIDSEKEIVRHSIIAEYWPWPGVTAAIELGLPAQDREQLLSPFSIIFWARGRVLGPPLGMG</sequence>
<feature type="signal peptide" evidence="1">
    <location>
        <begin position="1"/>
        <end position="26"/>
    </location>
</feature>
<dbReference type="SUPFAM" id="SSF56436">
    <property type="entry name" value="C-type lectin-like"/>
    <property type="match status" value="1"/>
</dbReference>
<keyword evidence="3" id="KW-1185">Reference proteome</keyword>
<dbReference type="AlphaFoldDB" id="A0A8C8SSA8"/>
<dbReference type="Proteomes" id="UP000694393">
    <property type="component" value="Unplaced"/>
</dbReference>
<dbReference type="InterPro" id="IPR016187">
    <property type="entry name" value="CTDL_fold"/>
</dbReference>
<dbReference type="Gene3D" id="3.10.100.10">
    <property type="entry name" value="Mannose-Binding Protein A, subunit A"/>
    <property type="match status" value="1"/>
</dbReference>
<dbReference type="PANTHER" id="PTHR45710">
    <property type="entry name" value="C-TYPE LECTIN DOMAIN-CONTAINING PROTEIN 180"/>
    <property type="match status" value="1"/>
</dbReference>
<accession>A0A8C8SSA8</accession>
<organism evidence="2 3">
    <name type="scientific">Pelusios castaneus</name>
    <name type="common">West African mud turtle</name>
    <dbReference type="NCBI Taxonomy" id="367368"/>
    <lineage>
        <taxon>Eukaryota</taxon>
        <taxon>Metazoa</taxon>
        <taxon>Chordata</taxon>
        <taxon>Craniata</taxon>
        <taxon>Vertebrata</taxon>
        <taxon>Euteleostomi</taxon>
        <taxon>Archelosauria</taxon>
        <taxon>Testudinata</taxon>
        <taxon>Testudines</taxon>
        <taxon>Pleurodira</taxon>
        <taxon>Pelomedusidae</taxon>
        <taxon>Pelusios</taxon>
    </lineage>
</organism>